<dbReference type="SUPFAM" id="SSF54909">
    <property type="entry name" value="Dimeric alpha+beta barrel"/>
    <property type="match status" value="1"/>
</dbReference>
<evidence type="ECO:0000313" key="2">
    <source>
        <dbReference type="EMBL" id="PQB07473.1"/>
    </source>
</evidence>
<keyword evidence="3" id="KW-1185">Reference proteome</keyword>
<keyword evidence="2" id="KW-0503">Monooxygenase</keyword>
<dbReference type="RefSeq" id="WP_104809682.1">
    <property type="nucleotide sequence ID" value="NZ_MQUA01000013.1"/>
</dbReference>
<dbReference type="AlphaFoldDB" id="A0A2S7KY85"/>
<accession>A0A2S7KY85</accession>
<name>A0A2S7KY85_9FLAO</name>
<organism evidence="2 3">
    <name type="scientific">Polaribacter filamentus</name>
    <dbReference type="NCBI Taxonomy" id="53483"/>
    <lineage>
        <taxon>Bacteria</taxon>
        <taxon>Pseudomonadati</taxon>
        <taxon>Bacteroidota</taxon>
        <taxon>Flavobacteriia</taxon>
        <taxon>Flavobacteriales</taxon>
        <taxon>Flavobacteriaceae</taxon>
    </lineage>
</organism>
<dbReference type="GO" id="GO:0004497">
    <property type="term" value="F:monooxygenase activity"/>
    <property type="evidence" value="ECO:0007669"/>
    <property type="project" value="UniProtKB-KW"/>
</dbReference>
<dbReference type="OrthoDB" id="1120859at2"/>
<dbReference type="InterPro" id="IPR007138">
    <property type="entry name" value="ABM_dom"/>
</dbReference>
<dbReference type="InterPro" id="IPR011008">
    <property type="entry name" value="Dimeric_a/b-barrel"/>
</dbReference>
<dbReference type="EMBL" id="MQUA01000013">
    <property type="protein sequence ID" value="PQB07473.1"/>
    <property type="molecule type" value="Genomic_DNA"/>
</dbReference>
<dbReference type="Gene3D" id="3.30.70.100">
    <property type="match status" value="1"/>
</dbReference>
<proteinExistence type="predicted"/>
<gene>
    <name evidence="2" type="ORF">BST83_10100</name>
</gene>
<evidence type="ECO:0000313" key="3">
    <source>
        <dbReference type="Proteomes" id="UP000239522"/>
    </source>
</evidence>
<sequence length="98" mass="11935">MFVRIVKMSFHSKHINEFLILFEEKKEFIRNSDGCQLLELYQDKTNQEIFFTYSYWENQSDLENYRNSSLFKSVWAETKTFFNDKPEAWSVDKKVSLQ</sequence>
<comment type="caution">
    <text evidence="2">The sequence shown here is derived from an EMBL/GenBank/DDBJ whole genome shotgun (WGS) entry which is preliminary data.</text>
</comment>
<evidence type="ECO:0000259" key="1">
    <source>
        <dbReference type="PROSITE" id="PS51725"/>
    </source>
</evidence>
<dbReference type="PROSITE" id="PS51725">
    <property type="entry name" value="ABM"/>
    <property type="match status" value="1"/>
</dbReference>
<reference evidence="2 3" key="1">
    <citation type="submission" date="2016-11" db="EMBL/GenBank/DDBJ databases">
        <title>Trade-off between light-utilization and light-protection in marine flavobacteria.</title>
        <authorList>
            <person name="Kumagai Y."/>
        </authorList>
    </citation>
    <scope>NUCLEOTIDE SEQUENCE [LARGE SCALE GENOMIC DNA]</scope>
    <source>
        <strain evidence="2 3">ATCC 700397</strain>
    </source>
</reference>
<protein>
    <submittedName>
        <fullName evidence="2">Antibiotic biosynthesis monooxygenase</fullName>
    </submittedName>
</protein>
<feature type="domain" description="ABM" evidence="1">
    <location>
        <begin position="2"/>
        <end position="91"/>
    </location>
</feature>
<dbReference type="Pfam" id="PF03992">
    <property type="entry name" value="ABM"/>
    <property type="match status" value="1"/>
</dbReference>
<keyword evidence="2" id="KW-0560">Oxidoreductase</keyword>
<dbReference type="Proteomes" id="UP000239522">
    <property type="component" value="Unassembled WGS sequence"/>
</dbReference>